<dbReference type="Proteomes" id="UP000279089">
    <property type="component" value="Unassembled WGS sequence"/>
</dbReference>
<dbReference type="GO" id="GO:0009279">
    <property type="term" value="C:cell outer membrane"/>
    <property type="evidence" value="ECO:0007669"/>
    <property type="project" value="UniProtKB-SubCell"/>
</dbReference>
<comment type="subcellular location">
    <subcellularLocation>
        <location evidence="1">Cell outer membrane</location>
    </subcellularLocation>
</comment>
<sequence length="557" mass="63161">MKPSISASNTLENKQRGSIRPLKRHFERIKPSIKKGIKRILIVLLLTSGTFSACNYLETDPEDFVTPDNFYNTGADMERAVAGVYNRLIDQYGRMYSRGLYSYLVISDEFYYKGISINDQRVMDFDAGHLDINKFWEVLYSGIDRANQLLENIDKPDMDETRKNEIHGETLFLRAYYYFLLVDNFGGVPLKLSSTKSPTEPYLPRSSVAEVYAQILKDMLQAETLVGDISKYNYNEKITKTVVQAILAKVYLTMAGEPLKDVARYQDALTYADKVITSGRHSLNPDYARIFINHCEEKYDIQECLWEIGMTGNQLGSVQLAGRVGLENGIECPDDAIGYSNGPLKPTGRLFKLYGAGDLRRDWAIAPYKYVTTNGVTSKSFYTATQIYERTCGKWRREYEQLTPKSRGYSPTNFPVMRYADVLLMKAEAENEVNGPNAAAYEAINMVRRRGYGKPVNTPDAVADLAEGLDQASFRDSLQDERGREFAFEGMRKHDLIRWGLFISKMQSLAIEATAEAPTNFKYSANAAKNTTPRNVLFPIPSTELTVNHLVTQNPNW</sequence>
<keyword evidence="5" id="KW-0998">Cell outer membrane</keyword>
<dbReference type="Gene3D" id="1.25.40.390">
    <property type="match status" value="1"/>
</dbReference>
<evidence type="ECO:0000313" key="9">
    <source>
        <dbReference type="Proteomes" id="UP000279089"/>
    </source>
</evidence>
<dbReference type="InterPro" id="IPR012944">
    <property type="entry name" value="SusD_RagB_dom"/>
</dbReference>
<dbReference type="Pfam" id="PF14322">
    <property type="entry name" value="SusD-like_3"/>
    <property type="match status" value="1"/>
</dbReference>
<evidence type="ECO:0000256" key="4">
    <source>
        <dbReference type="ARBA" id="ARBA00023136"/>
    </source>
</evidence>
<evidence type="ECO:0000256" key="1">
    <source>
        <dbReference type="ARBA" id="ARBA00004442"/>
    </source>
</evidence>
<feature type="domain" description="RagB/SusD" evidence="6">
    <location>
        <begin position="377"/>
        <end position="557"/>
    </location>
</feature>
<dbReference type="OrthoDB" id="5694214at2"/>
<evidence type="ECO:0000256" key="3">
    <source>
        <dbReference type="ARBA" id="ARBA00022729"/>
    </source>
</evidence>
<accession>A0A3N4MLK2</accession>
<reference evidence="9" key="1">
    <citation type="submission" date="2018-11" db="EMBL/GenBank/DDBJ databases">
        <title>Chitinophaga lutea sp.nov., isolate from arsenic contaminated soil.</title>
        <authorList>
            <person name="Zong Y."/>
        </authorList>
    </citation>
    <scope>NUCLEOTIDE SEQUENCE [LARGE SCALE GENOMIC DNA]</scope>
    <source>
        <strain evidence="9">YLT18</strain>
    </source>
</reference>
<organism evidence="8 9">
    <name type="scientific">Chitinophaga barathri</name>
    <dbReference type="NCBI Taxonomy" id="1647451"/>
    <lineage>
        <taxon>Bacteria</taxon>
        <taxon>Pseudomonadati</taxon>
        <taxon>Bacteroidota</taxon>
        <taxon>Chitinophagia</taxon>
        <taxon>Chitinophagales</taxon>
        <taxon>Chitinophagaceae</taxon>
        <taxon>Chitinophaga</taxon>
    </lineage>
</organism>
<keyword evidence="3" id="KW-0732">Signal</keyword>
<name>A0A3N4MLK2_9BACT</name>
<protein>
    <submittedName>
        <fullName evidence="8">RagB/SusD family nutrient uptake outer membrane protein</fullName>
    </submittedName>
</protein>
<dbReference type="SUPFAM" id="SSF48452">
    <property type="entry name" value="TPR-like"/>
    <property type="match status" value="1"/>
</dbReference>
<keyword evidence="9" id="KW-1185">Reference proteome</keyword>
<feature type="domain" description="SusD-like N-terminal" evidence="7">
    <location>
        <begin position="66"/>
        <end position="252"/>
    </location>
</feature>
<dbReference type="InterPro" id="IPR011990">
    <property type="entry name" value="TPR-like_helical_dom_sf"/>
</dbReference>
<gene>
    <name evidence="8" type="ORF">EG028_01230</name>
</gene>
<keyword evidence="4" id="KW-0472">Membrane</keyword>
<dbReference type="EMBL" id="RMBX01000001">
    <property type="protein sequence ID" value="RPD42946.1"/>
    <property type="molecule type" value="Genomic_DNA"/>
</dbReference>
<dbReference type="CDD" id="cd08977">
    <property type="entry name" value="SusD"/>
    <property type="match status" value="1"/>
</dbReference>
<dbReference type="AlphaFoldDB" id="A0A3N4MLK2"/>
<evidence type="ECO:0000313" key="8">
    <source>
        <dbReference type="EMBL" id="RPD42946.1"/>
    </source>
</evidence>
<comment type="caution">
    <text evidence="8">The sequence shown here is derived from an EMBL/GenBank/DDBJ whole genome shotgun (WGS) entry which is preliminary data.</text>
</comment>
<evidence type="ECO:0000259" key="7">
    <source>
        <dbReference type="Pfam" id="PF14322"/>
    </source>
</evidence>
<evidence type="ECO:0000256" key="5">
    <source>
        <dbReference type="ARBA" id="ARBA00023237"/>
    </source>
</evidence>
<dbReference type="InterPro" id="IPR033985">
    <property type="entry name" value="SusD-like_N"/>
</dbReference>
<proteinExistence type="inferred from homology"/>
<dbReference type="Pfam" id="PF07980">
    <property type="entry name" value="SusD_RagB"/>
    <property type="match status" value="1"/>
</dbReference>
<evidence type="ECO:0000256" key="2">
    <source>
        <dbReference type="ARBA" id="ARBA00006275"/>
    </source>
</evidence>
<dbReference type="RefSeq" id="WP_120514218.1">
    <property type="nucleotide sequence ID" value="NZ_QXZY01000001.1"/>
</dbReference>
<comment type="similarity">
    <text evidence="2">Belongs to the SusD family.</text>
</comment>
<evidence type="ECO:0000259" key="6">
    <source>
        <dbReference type="Pfam" id="PF07980"/>
    </source>
</evidence>